<protein>
    <recommendedName>
        <fullName evidence="1">Spore protein YkvP/CgeB glycosyl transferase-like domain-containing protein</fullName>
    </recommendedName>
</protein>
<dbReference type="PANTHER" id="PTHR45947">
    <property type="entry name" value="SULFOQUINOVOSYL TRANSFERASE SQD2"/>
    <property type="match status" value="1"/>
</dbReference>
<name>A0A235BB76_9BACL</name>
<organism evidence="2 3">
    <name type="scientific">Paludifilum halophilum</name>
    <dbReference type="NCBI Taxonomy" id="1642702"/>
    <lineage>
        <taxon>Bacteria</taxon>
        <taxon>Bacillati</taxon>
        <taxon>Bacillota</taxon>
        <taxon>Bacilli</taxon>
        <taxon>Bacillales</taxon>
        <taxon>Thermoactinomycetaceae</taxon>
        <taxon>Paludifilum</taxon>
    </lineage>
</organism>
<dbReference type="PANTHER" id="PTHR45947:SF3">
    <property type="entry name" value="SULFOQUINOVOSYL TRANSFERASE SQD2"/>
    <property type="match status" value="1"/>
</dbReference>
<evidence type="ECO:0000313" key="2">
    <source>
        <dbReference type="EMBL" id="OYD09560.1"/>
    </source>
</evidence>
<evidence type="ECO:0000313" key="3">
    <source>
        <dbReference type="Proteomes" id="UP000215459"/>
    </source>
</evidence>
<dbReference type="EMBL" id="NOWF01000001">
    <property type="protein sequence ID" value="OYD09560.1"/>
    <property type="molecule type" value="Genomic_DNA"/>
</dbReference>
<dbReference type="OrthoDB" id="9809622at2"/>
<evidence type="ECO:0000259" key="1">
    <source>
        <dbReference type="Pfam" id="PF13524"/>
    </source>
</evidence>
<dbReference type="Gene3D" id="3.40.50.2000">
    <property type="entry name" value="Glycogen Phosphorylase B"/>
    <property type="match status" value="1"/>
</dbReference>
<dbReference type="InterPro" id="IPR050194">
    <property type="entry name" value="Glycosyltransferase_grp1"/>
</dbReference>
<dbReference type="Proteomes" id="UP000215459">
    <property type="component" value="Unassembled WGS sequence"/>
</dbReference>
<sequence length="343" mass="40239">MIMLLKKGRPQTMRILIAPVDMAGQAGLLAKNLNGIDYQVTLCTYNRNPFGHYRQLQLSRPEMKKWFSEHWNEFDVFHYYWGLTIYNDGSDLDQLIHQHKKVLMRHCGNDVRIRSAARKNNPYIRILYRNGQTEEQVVNHLKILSRRIRDAVVPDYELYEHAKLFYEKVHVVPRMIQTQSFRPRFPDEKNDRPLVVHAPSLPFFKGSGDVIDTVKELQRRYDFDFQLVKNLPQRKALKIYSRADIIIDQLLIGTYGVLAVEAMALGKPVISYLREDLKSTFLTDPPIVSANPATLYEQLEWLITHPAERRRLGISGRKYVEDMHDVRKVVPQMIRVYKQLPPL</sequence>
<gene>
    <name evidence="2" type="ORF">CHM34_00650</name>
</gene>
<feature type="domain" description="Spore protein YkvP/CgeB glycosyl transferase-like" evidence="1">
    <location>
        <begin position="226"/>
        <end position="333"/>
    </location>
</feature>
<dbReference type="InterPro" id="IPR055259">
    <property type="entry name" value="YkvP/CgeB_Glyco_trans-like"/>
</dbReference>
<proteinExistence type="predicted"/>
<comment type="caution">
    <text evidence="2">The sequence shown here is derived from an EMBL/GenBank/DDBJ whole genome shotgun (WGS) entry which is preliminary data.</text>
</comment>
<keyword evidence="3" id="KW-1185">Reference proteome</keyword>
<dbReference type="Pfam" id="PF13524">
    <property type="entry name" value="Glyco_trans_1_2"/>
    <property type="match status" value="1"/>
</dbReference>
<dbReference type="AlphaFoldDB" id="A0A235BB76"/>
<dbReference type="SUPFAM" id="SSF53756">
    <property type="entry name" value="UDP-Glycosyltransferase/glycogen phosphorylase"/>
    <property type="match status" value="1"/>
</dbReference>
<dbReference type="CDD" id="cd03801">
    <property type="entry name" value="GT4_PimA-like"/>
    <property type="match status" value="1"/>
</dbReference>
<reference evidence="2 3" key="1">
    <citation type="submission" date="2017-07" db="EMBL/GenBank/DDBJ databases">
        <title>The genome sequence of Paludifilum halophilum highlights mechanisms for microbial adaptation to high salt environemnts.</title>
        <authorList>
            <person name="Belbahri L."/>
        </authorList>
    </citation>
    <scope>NUCLEOTIDE SEQUENCE [LARGE SCALE GENOMIC DNA]</scope>
    <source>
        <strain evidence="2 3">DSM 102817</strain>
    </source>
</reference>
<dbReference type="GO" id="GO:0016757">
    <property type="term" value="F:glycosyltransferase activity"/>
    <property type="evidence" value="ECO:0007669"/>
    <property type="project" value="TreeGrafter"/>
</dbReference>
<accession>A0A235BB76</accession>